<evidence type="ECO:0000256" key="5">
    <source>
        <dbReference type="ARBA" id="ARBA00022676"/>
    </source>
</evidence>
<dbReference type="NCBIfam" id="TIGR02095">
    <property type="entry name" value="glgA"/>
    <property type="match status" value="1"/>
</dbReference>
<feature type="domain" description="Starch synthase catalytic" evidence="10">
    <location>
        <begin position="11"/>
        <end position="249"/>
    </location>
</feature>
<evidence type="ECO:0000313" key="12">
    <source>
        <dbReference type="Proteomes" id="UP000033428"/>
    </source>
</evidence>
<comment type="pathway">
    <text evidence="3 8">Glycan biosynthesis; glycogen biosynthesis.</text>
</comment>
<dbReference type="NCBIfam" id="NF001899">
    <property type="entry name" value="PRK00654.1-2"/>
    <property type="match status" value="1"/>
</dbReference>
<dbReference type="UniPathway" id="UPA00164"/>
<evidence type="ECO:0000313" key="11">
    <source>
        <dbReference type="EMBL" id="KJJ84978.1"/>
    </source>
</evidence>
<proteinExistence type="inferred from homology"/>
<evidence type="ECO:0000256" key="6">
    <source>
        <dbReference type="ARBA" id="ARBA00022679"/>
    </source>
</evidence>
<keyword evidence="6 8" id="KW-0808">Transferase</keyword>
<name>A0A0F0CNR9_9BACT</name>
<dbReference type="AlphaFoldDB" id="A0A0F0CNR9"/>
<organism evidence="11 12">
    <name type="scientific">Candidatus Omnitrophus magneticus</name>
    <dbReference type="NCBI Taxonomy" id="1609969"/>
    <lineage>
        <taxon>Bacteria</taxon>
        <taxon>Pseudomonadati</taxon>
        <taxon>Candidatus Omnitrophota</taxon>
        <taxon>Candidatus Omnitrophus</taxon>
    </lineage>
</organism>
<dbReference type="EMBL" id="JYNY01000232">
    <property type="protein sequence ID" value="KJJ84978.1"/>
    <property type="molecule type" value="Genomic_DNA"/>
</dbReference>
<dbReference type="InterPro" id="IPR001296">
    <property type="entry name" value="Glyco_trans_1"/>
</dbReference>
<evidence type="ECO:0000256" key="2">
    <source>
        <dbReference type="ARBA" id="ARBA00002764"/>
    </source>
</evidence>
<keyword evidence="12" id="KW-1185">Reference proteome</keyword>
<dbReference type="PATRIC" id="fig|1609969.3.peg.1296"/>
<dbReference type="PANTHER" id="PTHR45825:SF11">
    <property type="entry name" value="ALPHA AMYLASE DOMAIN-CONTAINING PROTEIN"/>
    <property type="match status" value="1"/>
</dbReference>
<dbReference type="EC" id="2.4.1.21" evidence="8"/>
<gene>
    <name evidence="8" type="primary">glgA</name>
    <name evidence="11" type="ORF">OMAG_001208</name>
</gene>
<comment type="caution">
    <text evidence="11">The sequence shown here is derived from an EMBL/GenBank/DDBJ whole genome shotgun (WGS) entry which is preliminary data.</text>
</comment>
<comment type="function">
    <text evidence="2 8">Synthesizes alpha-1,4-glucan chains using ADP-glucose.</text>
</comment>
<accession>A0A0F0CNR9</accession>
<evidence type="ECO:0000256" key="8">
    <source>
        <dbReference type="HAMAP-Rule" id="MF_00484"/>
    </source>
</evidence>
<dbReference type="CDD" id="cd03791">
    <property type="entry name" value="GT5_Glycogen_synthase_DULL1-like"/>
    <property type="match status" value="1"/>
</dbReference>
<reference evidence="11 12" key="1">
    <citation type="submission" date="2015-02" db="EMBL/GenBank/DDBJ databases">
        <title>Single-cell genomics of uncultivated deep-branching MTB reveals a conserved set of magnetosome genes.</title>
        <authorList>
            <person name="Kolinko S."/>
            <person name="Richter M."/>
            <person name="Glockner F.O."/>
            <person name="Brachmann A."/>
            <person name="Schuler D."/>
        </authorList>
    </citation>
    <scope>NUCLEOTIDE SEQUENCE [LARGE SCALE GENOMIC DNA]</scope>
    <source>
        <strain evidence="11">SKK-01</strain>
    </source>
</reference>
<dbReference type="PANTHER" id="PTHR45825">
    <property type="entry name" value="GRANULE-BOUND STARCH SYNTHASE 1, CHLOROPLASTIC/AMYLOPLASTIC"/>
    <property type="match status" value="1"/>
</dbReference>
<dbReference type="HAMAP" id="MF_00484">
    <property type="entry name" value="Glycogen_synth"/>
    <property type="match status" value="1"/>
</dbReference>
<dbReference type="Pfam" id="PF00534">
    <property type="entry name" value="Glycos_transf_1"/>
    <property type="match status" value="1"/>
</dbReference>
<dbReference type="Proteomes" id="UP000033428">
    <property type="component" value="Unassembled WGS sequence"/>
</dbReference>
<dbReference type="GO" id="GO:0005829">
    <property type="term" value="C:cytosol"/>
    <property type="evidence" value="ECO:0007669"/>
    <property type="project" value="TreeGrafter"/>
</dbReference>
<feature type="binding site" evidence="8">
    <location>
        <position position="24"/>
    </location>
    <ligand>
        <name>ADP-alpha-D-glucose</name>
        <dbReference type="ChEBI" id="CHEBI:57498"/>
    </ligand>
</feature>
<evidence type="ECO:0000256" key="3">
    <source>
        <dbReference type="ARBA" id="ARBA00004964"/>
    </source>
</evidence>
<comment type="similarity">
    <text evidence="4 8">Belongs to the glycosyltransferase 1 family. Bacterial/plant glycogen synthase subfamily.</text>
</comment>
<evidence type="ECO:0000256" key="7">
    <source>
        <dbReference type="ARBA" id="ARBA00023056"/>
    </source>
</evidence>
<dbReference type="Pfam" id="PF08323">
    <property type="entry name" value="Glyco_transf_5"/>
    <property type="match status" value="1"/>
</dbReference>
<dbReference type="GO" id="GO:0005978">
    <property type="term" value="P:glycogen biosynthetic process"/>
    <property type="evidence" value="ECO:0007669"/>
    <property type="project" value="UniProtKB-UniRule"/>
</dbReference>
<dbReference type="GO" id="GO:0004373">
    <property type="term" value="F:alpha-1,4-glucan glucosyltransferase (UDP-glucose donor) activity"/>
    <property type="evidence" value="ECO:0007669"/>
    <property type="project" value="InterPro"/>
</dbReference>
<protein>
    <recommendedName>
        <fullName evidence="8">Glycogen synthase</fullName>
        <ecNumber evidence="8">2.4.1.21</ecNumber>
    </recommendedName>
    <alternativeName>
        <fullName evidence="8">Starch [bacterial glycogen] synthase</fullName>
    </alternativeName>
</protein>
<evidence type="ECO:0000259" key="10">
    <source>
        <dbReference type="Pfam" id="PF08323"/>
    </source>
</evidence>
<dbReference type="SUPFAM" id="SSF53756">
    <property type="entry name" value="UDP-Glycosyltransferase/glycogen phosphorylase"/>
    <property type="match status" value="1"/>
</dbReference>
<keyword evidence="5 8" id="KW-0328">Glycosyltransferase</keyword>
<dbReference type="Gene3D" id="3.40.50.2000">
    <property type="entry name" value="Glycogen Phosphorylase B"/>
    <property type="match status" value="2"/>
</dbReference>
<evidence type="ECO:0000256" key="4">
    <source>
        <dbReference type="ARBA" id="ARBA00010281"/>
    </source>
</evidence>
<evidence type="ECO:0000259" key="9">
    <source>
        <dbReference type="Pfam" id="PF00534"/>
    </source>
</evidence>
<dbReference type="InterPro" id="IPR011835">
    <property type="entry name" value="GS/SS"/>
</dbReference>
<comment type="catalytic activity">
    <reaction evidence="1 8">
        <text>[(1-&gt;4)-alpha-D-glucosyl](n) + ADP-alpha-D-glucose = [(1-&gt;4)-alpha-D-glucosyl](n+1) + ADP + H(+)</text>
        <dbReference type="Rhea" id="RHEA:18189"/>
        <dbReference type="Rhea" id="RHEA-COMP:9584"/>
        <dbReference type="Rhea" id="RHEA-COMP:9587"/>
        <dbReference type="ChEBI" id="CHEBI:15378"/>
        <dbReference type="ChEBI" id="CHEBI:15444"/>
        <dbReference type="ChEBI" id="CHEBI:57498"/>
        <dbReference type="ChEBI" id="CHEBI:456216"/>
        <dbReference type="EC" id="2.4.1.21"/>
    </reaction>
</comment>
<feature type="domain" description="Glycosyl transferase family 1" evidence="9">
    <location>
        <begin position="304"/>
        <end position="454"/>
    </location>
</feature>
<dbReference type="InterPro" id="IPR013534">
    <property type="entry name" value="Starch_synth_cat_dom"/>
</dbReference>
<keyword evidence="7 8" id="KW-0320">Glycogen biosynthesis</keyword>
<sequence>MFSDEYITSKKILFVSSEVFPFVKSGGLADVSCALPKALKKLGHDVRVVLPRYWSIDKYQYNLKPVIAPMGVQMGNCLVWCAVFESKIDDIPVYFIEHEQFFGRSGIYDDGKKAYYDNAERYGFLCKAALQLCRDINFKPDIAHSNDWQTALLAPYLKTWHAYDSFFRNTASVFSIHNIAYQGIFHPNSLRFLGIGNEHFTESKFENFGYINFMKGALFFADAISTVSPSYAREILAEPGGNGLGPYLKRRHEDLHGILNGVDYDCWNPETDTIIPAKYSLDDMSGKAECKKALQREFWLRESPNVPIFGIVARFTPQKGLQLLAPIIEKLVTEMLAQFVFLGSGEKNLEDFFGGLPAKHPGTIGAWIGYNNYKAHLIESGADFFLMPSLYEPCGLNQIYSMKYGTLPIVRKTGGLNDTVWSYNEQTGEGTGFCFDAIDPYALYYTIGWAVSTYYDRPEHMRNMKKLAMSANFSWQTSAEQYSRLYEKAINRRNSWW</sequence>
<dbReference type="GO" id="GO:0009011">
    <property type="term" value="F:alpha-1,4-glucan glucosyltransferase (ADP-glucose donor) activity"/>
    <property type="evidence" value="ECO:0007669"/>
    <property type="project" value="UniProtKB-UniRule"/>
</dbReference>
<evidence type="ECO:0000256" key="1">
    <source>
        <dbReference type="ARBA" id="ARBA00001478"/>
    </source>
</evidence>